<protein>
    <submittedName>
        <fullName evidence="3">Uncharacterized protein</fullName>
    </submittedName>
</protein>
<keyword evidence="2" id="KW-0472">Membrane</keyword>
<organism evidence="3 4">
    <name type="scientific">Jiangella rhizosphaerae</name>
    <dbReference type="NCBI Taxonomy" id="2293569"/>
    <lineage>
        <taxon>Bacteria</taxon>
        <taxon>Bacillati</taxon>
        <taxon>Actinomycetota</taxon>
        <taxon>Actinomycetes</taxon>
        <taxon>Jiangellales</taxon>
        <taxon>Jiangellaceae</taxon>
        <taxon>Jiangella</taxon>
    </lineage>
</organism>
<keyword evidence="2" id="KW-1133">Transmembrane helix</keyword>
<feature type="region of interest" description="Disordered" evidence="1">
    <location>
        <begin position="53"/>
        <end position="79"/>
    </location>
</feature>
<comment type="caution">
    <text evidence="3">The sequence shown here is derived from an EMBL/GenBank/DDBJ whole genome shotgun (WGS) entry which is preliminary data.</text>
</comment>
<proteinExistence type="predicted"/>
<keyword evidence="2" id="KW-0812">Transmembrane</keyword>
<evidence type="ECO:0000256" key="1">
    <source>
        <dbReference type="SAM" id="MobiDB-lite"/>
    </source>
</evidence>
<keyword evidence="4" id="KW-1185">Reference proteome</keyword>
<dbReference type="AlphaFoldDB" id="A0A418KRY8"/>
<dbReference type="Proteomes" id="UP000284057">
    <property type="component" value="Unassembled WGS sequence"/>
</dbReference>
<name>A0A418KRY8_9ACTN</name>
<evidence type="ECO:0000313" key="4">
    <source>
        <dbReference type="Proteomes" id="UP000284057"/>
    </source>
</evidence>
<feature type="transmembrane region" description="Helical" evidence="2">
    <location>
        <begin position="7"/>
        <end position="25"/>
    </location>
</feature>
<evidence type="ECO:0000313" key="3">
    <source>
        <dbReference type="EMBL" id="RIQ26248.1"/>
    </source>
</evidence>
<reference evidence="3 4" key="1">
    <citation type="submission" date="2018-09" db="EMBL/GenBank/DDBJ databases">
        <title>Isolation, diversity and antifungal activity of actinobacteria from wheat.</title>
        <authorList>
            <person name="Han C."/>
        </authorList>
    </citation>
    <scope>NUCLEOTIDE SEQUENCE [LARGE SCALE GENOMIC DNA]</scope>
    <source>
        <strain evidence="3 4">NEAU-YY265</strain>
    </source>
</reference>
<feature type="transmembrane region" description="Helical" evidence="2">
    <location>
        <begin position="31"/>
        <end position="51"/>
    </location>
</feature>
<accession>A0A418KRY8</accession>
<sequence>MIPSVAELALYGSLATAVAVAVMIVNDRPYWQAAVVVVAAAAVIALLSFVASRSRPERTGDEPADASSHRSGGRRRRRH</sequence>
<dbReference type="EMBL" id="QUAL01000098">
    <property type="protein sequence ID" value="RIQ26248.1"/>
    <property type="molecule type" value="Genomic_DNA"/>
</dbReference>
<gene>
    <name evidence="3" type="ORF">DY240_10685</name>
</gene>
<evidence type="ECO:0000256" key="2">
    <source>
        <dbReference type="SAM" id="Phobius"/>
    </source>
</evidence>
<dbReference type="OrthoDB" id="5197836at2"/>
<dbReference type="RefSeq" id="WP_119659895.1">
    <property type="nucleotide sequence ID" value="NZ_QUAL01000098.1"/>
</dbReference>